<protein>
    <recommendedName>
        <fullName evidence="5">Pentapeptide MXKDX repeat protein</fullName>
    </recommendedName>
</protein>
<dbReference type="KEGG" id="rtg:NCTC13098_00976"/>
<feature type="chain" id="PRO_5018245434" description="Pentapeptide MXKDX repeat protein" evidence="2">
    <location>
        <begin position="24"/>
        <end position="118"/>
    </location>
</feature>
<accession>A0A3P8LYG0</accession>
<feature type="compositionally biased region" description="Basic and acidic residues" evidence="1">
    <location>
        <begin position="71"/>
        <end position="85"/>
    </location>
</feature>
<organism evidence="3 4">
    <name type="scientific">Raoultella terrigena</name>
    <name type="common">Klebsiella terrigena</name>
    <dbReference type="NCBI Taxonomy" id="577"/>
    <lineage>
        <taxon>Bacteria</taxon>
        <taxon>Pseudomonadati</taxon>
        <taxon>Pseudomonadota</taxon>
        <taxon>Gammaproteobacteria</taxon>
        <taxon>Enterobacterales</taxon>
        <taxon>Enterobacteriaceae</taxon>
        <taxon>Klebsiella/Raoultella group</taxon>
        <taxon>Raoultella</taxon>
    </lineage>
</organism>
<dbReference type="Proteomes" id="UP000274346">
    <property type="component" value="Chromosome"/>
</dbReference>
<evidence type="ECO:0000313" key="4">
    <source>
        <dbReference type="Proteomes" id="UP000274346"/>
    </source>
</evidence>
<name>A0A3P8LYG0_RAOTE</name>
<dbReference type="EMBL" id="LR131271">
    <property type="protein sequence ID" value="VDR24680.1"/>
    <property type="molecule type" value="Genomic_DNA"/>
</dbReference>
<evidence type="ECO:0000256" key="2">
    <source>
        <dbReference type="SAM" id="SignalP"/>
    </source>
</evidence>
<dbReference type="AlphaFoldDB" id="A0A3P8LYG0"/>
<evidence type="ECO:0000256" key="1">
    <source>
        <dbReference type="SAM" id="MobiDB-lite"/>
    </source>
</evidence>
<proteinExistence type="predicted"/>
<evidence type="ECO:0008006" key="5">
    <source>
        <dbReference type="Google" id="ProtNLM"/>
    </source>
</evidence>
<evidence type="ECO:0000313" key="3">
    <source>
        <dbReference type="EMBL" id="VDR24680.1"/>
    </source>
</evidence>
<feature type="signal peptide" evidence="2">
    <location>
        <begin position="1"/>
        <end position="23"/>
    </location>
</feature>
<sequence>MKKLAILALSAVCAMGFAAVSYAADSTSEASSTTMMKADPHSGSMMKADNHSATMMKADKHPGTMMKKEKKHGDAMAMKKKDEVKNPCSQQRWGGVSVKSPPAAVFAETSLSSAAQLP</sequence>
<keyword evidence="2" id="KW-0732">Signal</keyword>
<gene>
    <name evidence="3" type="ORF">NCTC13098_00976</name>
</gene>
<reference evidence="3 4" key="1">
    <citation type="submission" date="2018-12" db="EMBL/GenBank/DDBJ databases">
        <authorList>
            <consortium name="Pathogen Informatics"/>
        </authorList>
    </citation>
    <scope>NUCLEOTIDE SEQUENCE [LARGE SCALE GENOMIC DNA]</scope>
    <source>
        <strain evidence="3 4">NCTC13098</strain>
    </source>
</reference>
<feature type="region of interest" description="Disordered" evidence="1">
    <location>
        <begin position="25"/>
        <end position="97"/>
    </location>
</feature>
<feature type="compositionally biased region" description="Low complexity" evidence="1">
    <location>
        <begin position="25"/>
        <end position="34"/>
    </location>
</feature>